<dbReference type="EMBL" id="BMYD01000001">
    <property type="protein sequence ID" value="GHA77382.1"/>
    <property type="molecule type" value="Genomic_DNA"/>
</dbReference>
<name>A0A918SYJ4_9GAMM</name>
<reference evidence="2" key="1">
    <citation type="journal article" date="2014" name="Int. J. Syst. Evol. Microbiol.">
        <title>Complete genome sequence of Corynebacterium casei LMG S-19264T (=DSM 44701T), isolated from a smear-ripened cheese.</title>
        <authorList>
            <consortium name="US DOE Joint Genome Institute (JGI-PGF)"/>
            <person name="Walter F."/>
            <person name="Albersmeier A."/>
            <person name="Kalinowski J."/>
            <person name="Ruckert C."/>
        </authorList>
    </citation>
    <scope>NUCLEOTIDE SEQUENCE</scope>
    <source>
        <strain evidence="2">KCTC 23077</strain>
    </source>
</reference>
<evidence type="ECO:0000313" key="2">
    <source>
        <dbReference type="EMBL" id="GHA77382.1"/>
    </source>
</evidence>
<protein>
    <recommendedName>
        <fullName evidence="4">DUF3108 domain-containing protein</fullName>
    </recommendedName>
</protein>
<proteinExistence type="predicted"/>
<reference evidence="2" key="2">
    <citation type="submission" date="2020-09" db="EMBL/GenBank/DDBJ databases">
        <authorList>
            <person name="Sun Q."/>
            <person name="Kim S."/>
        </authorList>
    </citation>
    <scope>NUCLEOTIDE SEQUENCE</scope>
    <source>
        <strain evidence="2">KCTC 23077</strain>
    </source>
</reference>
<dbReference type="InterPro" id="IPR021457">
    <property type="entry name" value="DUF3108"/>
</dbReference>
<evidence type="ECO:0008006" key="4">
    <source>
        <dbReference type="Google" id="ProtNLM"/>
    </source>
</evidence>
<organism evidence="2 3">
    <name type="scientific">Cognatilysobacter bugurensis</name>
    <dbReference type="NCBI Taxonomy" id="543356"/>
    <lineage>
        <taxon>Bacteria</taxon>
        <taxon>Pseudomonadati</taxon>
        <taxon>Pseudomonadota</taxon>
        <taxon>Gammaproteobacteria</taxon>
        <taxon>Lysobacterales</taxon>
        <taxon>Lysobacteraceae</taxon>
        <taxon>Cognatilysobacter</taxon>
    </lineage>
</organism>
<sequence>MTMAMPTTPLRLLTAAALLLASLPALAVKPFNATYQANYMGMLGNGRMTLEPAGDDRWRYTLSIKNQLADLSQVTVFEEHDGQLRPISGTDVSNVLVKKSNKKANYDWQRGVATWSGDVKPDRSGPIALQPGDLDALLINLALVRDHAAGKPLKYRMVDGGRVKQLHYTVAGKETIDVDGKQRPATKVVANDGGKQTTAWIVEGLPVPARIVQKDGGTESVDLRVQSVR</sequence>
<comment type="caution">
    <text evidence="2">The sequence shown here is derived from an EMBL/GenBank/DDBJ whole genome shotgun (WGS) entry which is preliminary data.</text>
</comment>
<evidence type="ECO:0000256" key="1">
    <source>
        <dbReference type="SAM" id="SignalP"/>
    </source>
</evidence>
<feature type="signal peptide" evidence="1">
    <location>
        <begin position="1"/>
        <end position="27"/>
    </location>
</feature>
<gene>
    <name evidence="2" type="ORF">GCM10007067_13460</name>
</gene>
<dbReference type="AlphaFoldDB" id="A0A918SYJ4"/>
<keyword evidence="3" id="KW-1185">Reference proteome</keyword>
<dbReference type="Proteomes" id="UP000646426">
    <property type="component" value="Unassembled WGS sequence"/>
</dbReference>
<accession>A0A918SYJ4</accession>
<keyword evidence="1" id="KW-0732">Signal</keyword>
<feature type="chain" id="PRO_5037725073" description="DUF3108 domain-containing protein" evidence="1">
    <location>
        <begin position="28"/>
        <end position="229"/>
    </location>
</feature>
<dbReference type="Pfam" id="PF11306">
    <property type="entry name" value="DUF3108"/>
    <property type="match status" value="1"/>
</dbReference>
<evidence type="ECO:0000313" key="3">
    <source>
        <dbReference type="Proteomes" id="UP000646426"/>
    </source>
</evidence>